<organism evidence="3 4">
    <name type="scientific">Lophiostoma macrostomum CBS 122681</name>
    <dbReference type="NCBI Taxonomy" id="1314788"/>
    <lineage>
        <taxon>Eukaryota</taxon>
        <taxon>Fungi</taxon>
        <taxon>Dikarya</taxon>
        <taxon>Ascomycota</taxon>
        <taxon>Pezizomycotina</taxon>
        <taxon>Dothideomycetes</taxon>
        <taxon>Pleosporomycetidae</taxon>
        <taxon>Pleosporales</taxon>
        <taxon>Lophiostomataceae</taxon>
        <taxon>Lophiostoma</taxon>
    </lineage>
</organism>
<gene>
    <name evidence="3" type="ORF">K491DRAFT_674896</name>
</gene>
<dbReference type="SUPFAM" id="SSF81383">
    <property type="entry name" value="F-box domain"/>
    <property type="match status" value="1"/>
</dbReference>
<dbReference type="Pfam" id="PF12937">
    <property type="entry name" value="F-box-like"/>
    <property type="match status" value="1"/>
</dbReference>
<feature type="domain" description="F-box" evidence="2">
    <location>
        <begin position="30"/>
        <end position="75"/>
    </location>
</feature>
<reference evidence="3" key="1">
    <citation type="journal article" date="2020" name="Stud. Mycol.">
        <title>101 Dothideomycetes genomes: a test case for predicting lifestyles and emergence of pathogens.</title>
        <authorList>
            <person name="Haridas S."/>
            <person name="Albert R."/>
            <person name="Binder M."/>
            <person name="Bloem J."/>
            <person name="Labutti K."/>
            <person name="Salamov A."/>
            <person name="Andreopoulos B."/>
            <person name="Baker S."/>
            <person name="Barry K."/>
            <person name="Bills G."/>
            <person name="Bluhm B."/>
            <person name="Cannon C."/>
            <person name="Castanera R."/>
            <person name="Culley D."/>
            <person name="Daum C."/>
            <person name="Ezra D."/>
            <person name="Gonzalez J."/>
            <person name="Henrissat B."/>
            <person name="Kuo A."/>
            <person name="Liang C."/>
            <person name="Lipzen A."/>
            <person name="Lutzoni F."/>
            <person name="Magnuson J."/>
            <person name="Mondo S."/>
            <person name="Nolan M."/>
            <person name="Ohm R."/>
            <person name="Pangilinan J."/>
            <person name="Park H.-J."/>
            <person name="Ramirez L."/>
            <person name="Alfaro M."/>
            <person name="Sun H."/>
            <person name="Tritt A."/>
            <person name="Yoshinaga Y."/>
            <person name="Zwiers L.-H."/>
            <person name="Turgeon B."/>
            <person name="Goodwin S."/>
            <person name="Spatafora J."/>
            <person name="Crous P."/>
            <person name="Grigoriev I."/>
        </authorList>
    </citation>
    <scope>NUCLEOTIDE SEQUENCE</scope>
    <source>
        <strain evidence="3">CBS 122681</strain>
    </source>
</reference>
<protein>
    <recommendedName>
        <fullName evidence="2">F-box domain-containing protein</fullName>
    </recommendedName>
</protein>
<dbReference type="InterPro" id="IPR036047">
    <property type="entry name" value="F-box-like_dom_sf"/>
</dbReference>
<accession>A0A6A6TNC8</accession>
<evidence type="ECO:0000259" key="2">
    <source>
        <dbReference type="PROSITE" id="PS50181"/>
    </source>
</evidence>
<feature type="compositionally biased region" description="Basic and acidic residues" evidence="1">
    <location>
        <begin position="13"/>
        <end position="25"/>
    </location>
</feature>
<proteinExistence type="predicted"/>
<evidence type="ECO:0000313" key="3">
    <source>
        <dbReference type="EMBL" id="KAF2660398.1"/>
    </source>
</evidence>
<dbReference type="InterPro" id="IPR001810">
    <property type="entry name" value="F-box_dom"/>
</dbReference>
<dbReference type="EMBL" id="MU004300">
    <property type="protein sequence ID" value="KAF2660398.1"/>
    <property type="molecule type" value="Genomic_DNA"/>
</dbReference>
<dbReference type="Gene3D" id="1.20.1280.50">
    <property type="match status" value="1"/>
</dbReference>
<feature type="region of interest" description="Disordered" evidence="1">
    <location>
        <begin position="1"/>
        <end position="29"/>
    </location>
</feature>
<name>A0A6A6TNC8_9PLEO</name>
<dbReference type="AlphaFoldDB" id="A0A6A6TNC8"/>
<dbReference type="PROSITE" id="PS50181">
    <property type="entry name" value="FBOX"/>
    <property type="match status" value="1"/>
</dbReference>
<evidence type="ECO:0000313" key="4">
    <source>
        <dbReference type="Proteomes" id="UP000799324"/>
    </source>
</evidence>
<dbReference type="Proteomes" id="UP000799324">
    <property type="component" value="Unassembled WGS sequence"/>
</dbReference>
<keyword evidence="4" id="KW-1185">Reference proteome</keyword>
<sequence>MDNTTTMPIRTESALERHQKDDRRISVPSATSIDNLPNELLLAVAGYLDLRSRTRLNLVNQRFGEIARDIIYNTVRLPDPWSGSEMDIPRLHRTLDNQIHLAQRVRRLCIQPVDRYVNLDARNFLRLPCSAQSLISSGIFGAHMSEPVLTSAILTLLPGLRHLDISFWREQSQESYEVAEYYSPASNTLEFLFGIPTHENWIRDRLLDIPGL</sequence>
<evidence type="ECO:0000256" key="1">
    <source>
        <dbReference type="SAM" id="MobiDB-lite"/>
    </source>
</evidence>
<dbReference type="OrthoDB" id="2153609at2759"/>